<evidence type="ECO:0000313" key="3">
    <source>
        <dbReference type="Proteomes" id="UP000236754"/>
    </source>
</evidence>
<dbReference type="OrthoDB" id="6200718at2"/>
<proteinExistence type="predicted"/>
<keyword evidence="3" id="KW-1185">Reference proteome</keyword>
<organism evidence="2 3">
    <name type="scientific">Actinacidiphila yanglinensis</name>
    <dbReference type="NCBI Taxonomy" id="310779"/>
    <lineage>
        <taxon>Bacteria</taxon>
        <taxon>Bacillati</taxon>
        <taxon>Actinomycetota</taxon>
        <taxon>Actinomycetes</taxon>
        <taxon>Kitasatosporales</taxon>
        <taxon>Streptomycetaceae</taxon>
        <taxon>Actinacidiphila</taxon>
    </lineage>
</organism>
<feature type="domain" description="DUF4240" evidence="1">
    <location>
        <begin position="1"/>
        <end position="137"/>
    </location>
</feature>
<evidence type="ECO:0000313" key="2">
    <source>
        <dbReference type="EMBL" id="SEG27425.1"/>
    </source>
</evidence>
<name>A0A1H5YVF5_9ACTN</name>
<dbReference type="InterPro" id="IPR025334">
    <property type="entry name" value="DUF4240"/>
</dbReference>
<dbReference type="EMBL" id="FNVU01000004">
    <property type="protein sequence ID" value="SEG27425.1"/>
    <property type="molecule type" value="Genomic_DNA"/>
</dbReference>
<evidence type="ECO:0000259" key="1">
    <source>
        <dbReference type="Pfam" id="PF14024"/>
    </source>
</evidence>
<protein>
    <recommendedName>
        <fullName evidence="1">DUF4240 domain-containing protein</fullName>
    </recommendedName>
</protein>
<gene>
    <name evidence="2" type="ORF">SAMN05216223_104142</name>
</gene>
<dbReference type="RefSeq" id="WP_103885445.1">
    <property type="nucleotide sequence ID" value="NZ_FNVU01000004.1"/>
</dbReference>
<dbReference type="AlphaFoldDB" id="A0A1H5YVF5"/>
<accession>A0A1H5YVF5</accession>
<dbReference type="Proteomes" id="UP000236754">
    <property type="component" value="Unassembled WGS sequence"/>
</dbReference>
<dbReference type="Pfam" id="PF14024">
    <property type="entry name" value="DUF4240"/>
    <property type="match status" value="1"/>
</dbReference>
<sequence>METDSFWALIEDCRTHGSGTARRTAWLRDALTRLPARRIVRFQACLECVTDEGHTWNLWAAADRIFGGWCSDDAFCCFLWWLVGLGRPVYEAAVSDPDALARAPEVRRLSELPRADWTGEDRPRWDALAELAHRAYADATGAARDDWRGSFCTAVERLLAAEADVGAVAADAAAPGPDGPWGRRWSALDEAECARRLPRLSALFPLPTAGRAEVSRR</sequence>
<reference evidence="2 3" key="1">
    <citation type="submission" date="2016-10" db="EMBL/GenBank/DDBJ databases">
        <authorList>
            <person name="de Groot N.N."/>
        </authorList>
    </citation>
    <scope>NUCLEOTIDE SEQUENCE [LARGE SCALE GENOMIC DNA]</scope>
    <source>
        <strain evidence="2 3">CGMCC 4.2023</strain>
    </source>
</reference>